<keyword evidence="2" id="KW-1185">Reference proteome</keyword>
<name>A0A177DGL0_ALTAL</name>
<dbReference type="GeneID" id="29116352"/>
<proteinExistence type="predicted"/>
<evidence type="ECO:0000313" key="1">
    <source>
        <dbReference type="EMBL" id="OAG18391.1"/>
    </source>
</evidence>
<organism evidence="1 2">
    <name type="scientific">Alternaria alternata</name>
    <name type="common">Alternaria rot fungus</name>
    <name type="synonym">Torula alternata</name>
    <dbReference type="NCBI Taxonomy" id="5599"/>
    <lineage>
        <taxon>Eukaryota</taxon>
        <taxon>Fungi</taxon>
        <taxon>Dikarya</taxon>
        <taxon>Ascomycota</taxon>
        <taxon>Pezizomycotina</taxon>
        <taxon>Dothideomycetes</taxon>
        <taxon>Pleosporomycetidae</taxon>
        <taxon>Pleosporales</taxon>
        <taxon>Pleosporineae</taxon>
        <taxon>Pleosporaceae</taxon>
        <taxon>Alternaria</taxon>
        <taxon>Alternaria sect. Alternaria</taxon>
        <taxon>Alternaria alternata complex</taxon>
    </lineage>
</organism>
<reference evidence="1 2" key="1">
    <citation type="submission" date="2016-05" db="EMBL/GenBank/DDBJ databases">
        <title>Comparative analysis of secretome profiles of manganese(II)-oxidizing ascomycete fungi.</title>
        <authorList>
            <consortium name="DOE Joint Genome Institute"/>
            <person name="Zeiner C.A."/>
            <person name="Purvine S.O."/>
            <person name="Zink E.M."/>
            <person name="Wu S."/>
            <person name="Pasa-Tolic L."/>
            <person name="Chaput D.L."/>
            <person name="Haridas S."/>
            <person name="Grigoriev I.V."/>
            <person name="Santelli C.M."/>
            <person name="Hansel C.M."/>
        </authorList>
    </citation>
    <scope>NUCLEOTIDE SEQUENCE [LARGE SCALE GENOMIC DNA]</scope>
    <source>
        <strain evidence="1 2">SRC1lrK2f</strain>
    </source>
</reference>
<sequence length="96" mass="10439">MQPYPFLSPAYLSRLPSRGSCPKTKRWPYRSWPAQQEIGPPGALWPLVAVAISSVSAPWVRLTASTCVFAYALRDRIASPPFAASPGVSLPLQSVI</sequence>
<dbReference type="VEuPathDB" id="FungiDB:CC77DRAFT_231703"/>
<dbReference type="RefSeq" id="XP_018383812.1">
    <property type="nucleotide sequence ID" value="XM_018530758.1"/>
</dbReference>
<accession>A0A177DGL0</accession>
<dbReference type="EMBL" id="KV441484">
    <property type="protein sequence ID" value="OAG18391.1"/>
    <property type="molecule type" value="Genomic_DNA"/>
</dbReference>
<gene>
    <name evidence="1" type="ORF">CC77DRAFT_231703</name>
</gene>
<dbReference type="AlphaFoldDB" id="A0A177DGL0"/>
<dbReference type="Proteomes" id="UP000077248">
    <property type="component" value="Unassembled WGS sequence"/>
</dbReference>
<evidence type="ECO:0000313" key="2">
    <source>
        <dbReference type="Proteomes" id="UP000077248"/>
    </source>
</evidence>
<protein>
    <submittedName>
        <fullName evidence="1">Uncharacterized protein</fullName>
    </submittedName>
</protein>
<dbReference type="KEGG" id="aalt:CC77DRAFT_231703"/>